<dbReference type="EMBL" id="JABDHM010000004">
    <property type="protein sequence ID" value="KAF5225979.1"/>
    <property type="molecule type" value="Genomic_DNA"/>
</dbReference>
<evidence type="ECO:0000313" key="3">
    <source>
        <dbReference type="EMBL" id="KAF5225979.1"/>
    </source>
</evidence>
<dbReference type="InterPro" id="IPR021843">
    <property type="entry name" value="PSME4_C"/>
</dbReference>
<feature type="region of interest" description="Disordered" evidence="1">
    <location>
        <begin position="1180"/>
        <end position="1235"/>
    </location>
</feature>
<dbReference type="PANTHER" id="PTHR32170">
    <property type="entry name" value="PROTEASOME ACTIVATOR COMPLEX SUBUNIT 4"/>
    <property type="match status" value="1"/>
</dbReference>
<dbReference type="InterPro" id="IPR016024">
    <property type="entry name" value="ARM-type_fold"/>
</dbReference>
<evidence type="ECO:0000313" key="4">
    <source>
        <dbReference type="Proteomes" id="UP000583944"/>
    </source>
</evidence>
<dbReference type="InterPro" id="IPR035309">
    <property type="entry name" value="PSME4"/>
</dbReference>
<dbReference type="Pfam" id="PF11919">
    <property type="entry name" value="PSME4_C"/>
    <property type="match status" value="1"/>
</dbReference>
<dbReference type="GO" id="GO:0070628">
    <property type="term" value="F:proteasome binding"/>
    <property type="evidence" value="ECO:0007669"/>
    <property type="project" value="InterPro"/>
</dbReference>
<evidence type="ECO:0000256" key="1">
    <source>
        <dbReference type="SAM" id="MobiDB-lite"/>
    </source>
</evidence>
<organism evidence="3 4">
    <name type="scientific">Trypanosoma cruzi</name>
    <dbReference type="NCBI Taxonomy" id="5693"/>
    <lineage>
        <taxon>Eukaryota</taxon>
        <taxon>Discoba</taxon>
        <taxon>Euglenozoa</taxon>
        <taxon>Kinetoplastea</taxon>
        <taxon>Metakinetoplastina</taxon>
        <taxon>Trypanosomatida</taxon>
        <taxon>Trypanosomatidae</taxon>
        <taxon>Trypanosoma</taxon>
        <taxon>Schizotrypanum</taxon>
    </lineage>
</organism>
<accession>A0A7J6YHD1</accession>
<dbReference type="InterPro" id="IPR011989">
    <property type="entry name" value="ARM-like"/>
</dbReference>
<dbReference type="GO" id="GO:0005829">
    <property type="term" value="C:cytosol"/>
    <property type="evidence" value="ECO:0007669"/>
    <property type="project" value="TreeGrafter"/>
</dbReference>
<feature type="compositionally biased region" description="Basic and acidic residues" evidence="1">
    <location>
        <begin position="1"/>
        <end position="21"/>
    </location>
</feature>
<dbReference type="GO" id="GO:0010499">
    <property type="term" value="P:proteasomal ubiquitin-independent protein catabolic process"/>
    <property type="evidence" value="ECO:0007669"/>
    <property type="project" value="TreeGrafter"/>
</dbReference>
<reference evidence="3 4" key="1">
    <citation type="journal article" date="2019" name="Genome Biol. Evol.">
        <title>Nanopore Sequencing Significantly Improves Genome Assembly of the Protozoan Parasite Trypanosoma cruzi.</title>
        <authorList>
            <person name="Diaz-Viraque F."/>
            <person name="Pita S."/>
            <person name="Greif G."/>
            <person name="de Souza R.C.M."/>
            <person name="Iraola G."/>
            <person name="Robello C."/>
        </authorList>
    </citation>
    <scope>NUCLEOTIDE SEQUENCE [LARGE SCALE GENOMIC DNA]</scope>
    <source>
        <strain evidence="3 4">Berenice</strain>
    </source>
</reference>
<comment type="caution">
    <text evidence="3">The sequence shown here is derived from an EMBL/GenBank/DDBJ whole genome shotgun (WGS) entry which is preliminary data.</text>
</comment>
<dbReference type="Gene3D" id="1.25.10.10">
    <property type="entry name" value="Leucine-rich Repeat Variant"/>
    <property type="match status" value="1"/>
</dbReference>
<evidence type="ECO:0000259" key="2">
    <source>
        <dbReference type="Pfam" id="PF11919"/>
    </source>
</evidence>
<protein>
    <recommendedName>
        <fullName evidence="2">Proteasome activator complex subunit 4 C-terminal domain-containing protein</fullName>
    </recommendedName>
</protein>
<dbReference type="SUPFAM" id="SSF48371">
    <property type="entry name" value="ARM repeat"/>
    <property type="match status" value="2"/>
</dbReference>
<name>A0A7J6YHD1_TRYCR</name>
<proteinExistence type="predicted"/>
<dbReference type="VEuPathDB" id="TriTrypDB:BCY84_02726"/>
<feature type="region of interest" description="Disordered" evidence="1">
    <location>
        <begin position="1"/>
        <end position="22"/>
    </location>
</feature>
<dbReference type="PANTHER" id="PTHR32170:SF3">
    <property type="entry name" value="PROTEASOME ACTIVATOR COMPLEX SUBUNIT 4"/>
    <property type="match status" value="1"/>
</dbReference>
<gene>
    <name evidence="3" type="ORF">ECC02_000908</name>
</gene>
<feature type="domain" description="Proteasome activator complex subunit 4 C-terminal" evidence="2">
    <location>
        <begin position="2118"/>
        <end position="2207"/>
    </location>
</feature>
<sequence length="2208" mass="248558">MLQGTRRGEGEAMIEPRDGNETIRTTTNSRTTRVFYEDPLLPYSLQCIHPRLRDAVEVKGRAELLRGAQLLIEHGTPEEVARHISLKVRERESMVEQFSSPEEEDNLCAGIPLQPAFTSPNSEHNSFYEADEELQHRCHYFLSTFTDEHEPYNVPYDVQRRVVPLLYAWIVDWDFLRRNTDCWVCVTQCFCRVVQSRRRRFSVRPDFLLPWRPLVEILISLFFQSDGVMDLNVFQGMRKAAGRHLERFCELAALHFGADAWPGLWETFAPYFSADREEAPIMLCLLSHLFPIHHLSDDATGEPLPITERIVKFLLEDSLYWQQLSQNWLVYSLKILFKMSLHHVGVVDFDRYAEPLFSMVLYELHLPIAEDMAVPKGPVGFGVLSKVSLFRIGENEMSAAEGFIGNMLPRRTDSPLWNHLQRFIHATSVFLRPNATDKVVLRRVFAFYSSLVAVIHRRIKKQRSYQFMRATKKTKFEGRIIREAYLWDRDTIDWFVELVAPVLRLLLHHRLEDAPRIVGLLASLSPQIVQRLFLPYVDAGLRGHLGSPAQRSLALRLLAKCLFPLSECPATREECWLFLAEVLPLLLQWVNPGELSLSTLVMNLIFITCSMTKLRDLLGGQVAECSFALTLVERIFDCSAHVKFGKGCAFDLLMHVMNALSLNLSDETFSCCMSRVLKESEVQGGISKAHAVSCLLEPFARRAPERMMRWAIQTFAPPLENVSTPLNELQWCAHLLAGCIRGAGLAGFPYRHELLRCIQCQVSFITREEQILAAAALYNALFTAFTEFICTEAKAEPFSISKIDDMAFCDADELVYDKKQDEFEVSMCFCRSSAVQLTWREASEFHIAYVVDVYKRFVEDSVDIIRNIEQVLPPAEGERSEGLRSLLHIPFDKSANTKSDDGVGKLGDAASATASVEADVDAFTPKNVLRGVLLWLRLVIEINQEFHADVSCAAQNFNMVPWWAQDPKSTLQLLPQSLGSPLLSAVPEKINNVLIEYAFRRVSGMTATESITAKAFYPDRSLVMQGRPRLHSTQADEMDPRGLHLVLTILAELCNITPMTPLQYDHCYIYSQGPDVFAHNVVETPKGRLYLPAMYWRMKAESFTQKRRSLLTRVVSPKRLSEMLRIAHTLLFSPYQLIQDNCSHILTGCVPMMSRKATSQFLSEHLSVLEEISNLWSQENDVTEQHSHDHDPGNTTSPSFRGDDDCETDYPADGPDGVKATTLKGSGGRRKNDDCKKKIAVDDESGYGDGDAPAPAPAPAADAAVVCSCCGDDGDGDDDNYEDMKGAMPHFSSQLRRIISSALSLMSAGFNSSYFYYDDVLIYRTCELLVQFPDQLVVRRIISRVLTQSSYDLGCLSAIEGARAVRLCDKLLLLAMKFAHTAPDRTLGCLLKIVALYRPSQIALLSPQSVPLLFRLAVNCHAKVRETSFHILQTLVLSLREPHPKAYVLTRRGPLEASENAAFFSSRYELLKRECPSFYGLRDVGLAFLPKAIRVDAEHVSPDMFHDGEVATVPAETVKLCKNYTEEKRDYFIDAAQGEAKQQEQRLAQEELKRIIGCLSGILDDELNPSTAGEANMDDTAQAKLRDGWIWKVMQLRHDQKTFSESRMRVWKSMGKLVGVEPSVRFFTRLVRLWVNDFVELARSGSATAKESQQSLFSCLFDLLVAAIRISKRHPVAREEALRCYMDALRLVCTSALVPHEVLDSFLRSISALHDTLKGNEVWLIYEFLFAELKPFLRAPLATDASTVKNETESGMTCCTSWCSGRTQEIVRVLNVMVHLICVFAQEVNVELLPQLCKQVLQNKELFLCSTSSSIQGCSAFMISEIMRLSLYQSEYIASNSAVLNEILSFVDCIEQLVELPPPPAPEPQPTLAPWSETPALGAVRAPCLSTADSMAVGSSPELPMDPCPPLIEGFSLDGGRCTKPFGNLATVKTFVMCWCRPLPPLLNARVKSVLNVLVRALDIALPEMDALNIRVEAALQRIAYVRLPRNTIHDMLQMLCGVLKEEQPYGKSRPAKVAVSRMLSRVLLTNLHRIGKFATMQNVASAALASIGHGDGRVRSEGRLLLAVLTRVASVEQIERIIRDCFVELRGLSSVAASMTGGHLQSPHTLHENMRKRRRIALLLALCSILCATPGVVPPYVPRLMERLAAHAHDPAPEVQRAVKRTFEEWWRSHREGWELEHKPRFVAANIQIDAMLPLLTAPAYLV</sequence>
<dbReference type="GO" id="GO:0016504">
    <property type="term" value="F:peptidase activator activity"/>
    <property type="evidence" value="ECO:0007669"/>
    <property type="project" value="InterPro"/>
</dbReference>
<dbReference type="Proteomes" id="UP000583944">
    <property type="component" value="Unassembled WGS sequence"/>
</dbReference>
<dbReference type="GO" id="GO:0005634">
    <property type="term" value="C:nucleus"/>
    <property type="evidence" value="ECO:0007669"/>
    <property type="project" value="TreeGrafter"/>
</dbReference>
<dbReference type="VEuPathDB" id="TriTrypDB:ECC02_000908"/>
<feature type="compositionally biased region" description="Basic and acidic residues" evidence="1">
    <location>
        <begin position="1183"/>
        <end position="1192"/>
    </location>
</feature>